<dbReference type="InterPro" id="IPR000524">
    <property type="entry name" value="Tscrpt_reg_HTH_GntR"/>
</dbReference>
<accession>A0A074JV90</accession>
<dbReference type="eggNOG" id="COG1802">
    <property type="taxonomic scope" value="Bacteria"/>
</dbReference>
<evidence type="ECO:0000256" key="2">
    <source>
        <dbReference type="ARBA" id="ARBA00023125"/>
    </source>
</evidence>
<evidence type="ECO:0000313" key="6">
    <source>
        <dbReference type="Proteomes" id="UP000027471"/>
    </source>
</evidence>
<dbReference type="Pfam" id="PF00392">
    <property type="entry name" value="GntR"/>
    <property type="match status" value="1"/>
</dbReference>
<dbReference type="PANTHER" id="PTHR43537:SF49">
    <property type="entry name" value="TRANSCRIPTIONAL REGULATORY PROTEIN"/>
    <property type="match status" value="1"/>
</dbReference>
<dbReference type="PANTHER" id="PTHR43537">
    <property type="entry name" value="TRANSCRIPTIONAL REGULATOR, GNTR FAMILY"/>
    <property type="match status" value="1"/>
</dbReference>
<dbReference type="AlphaFoldDB" id="A0A074JV90"/>
<dbReference type="Gene3D" id="1.20.120.530">
    <property type="entry name" value="GntR ligand-binding domain-like"/>
    <property type="match status" value="1"/>
</dbReference>
<dbReference type="SUPFAM" id="SSF46785">
    <property type="entry name" value="Winged helix' DNA-binding domain"/>
    <property type="match status" value="1"/>
</dbReference>
<organism evidence="5 6">
    <name type="scientific">Thioclava indica</name>
    <dbReference type="NCBI Taxonomy" id="1353528"/>
    <lineage>
        <taxon>Bacteria</taxon>
        <taxon>Pseudomonadati</taxon>
        <taxon>Pseudomonadota</taxon>
        <taxon>Alphaproteobacteria</taxon>
        <taxon>Rhodobacterales</taxon>
        <taxon>Paracoccaceae</taxon>
        <taxon>Thioclava</taxon>
    </lineage>
</organism>
<dbReference type="GO" id="GO:0003700">
    <property type="term" value="F:DNA-binding transcription factor activity"/>
    <property type="evidence" value="ECO:0007669"/>
    <property type="project" value="InterPro"/>
</dbReference>
<evidence type="ECO:0000313" key="5">
    <source>
        <dbReference type="EMBL" id="KEO60404.1"/>
    </source>
</evidence>
<dbReference type="Gene3D" id="1.10.10.10">
    <property type="entry name" value="Winged helix-like DNA-binding domain superfamily/Winged helix DNA-binding domain"/>
    <property type="match status" value="1"/>
</dbReference>
<keyword evidence="6" id="KW-1185">Reference proteome</keyword>
<protein>
    <recommendedName>
        <fullName evidence="4">HTH gntR-type domain-containing protein</fullName>
    </recommendedName>
</protein>
<evidence type="ECO:0000256" key="3">
    <source>
        <dbReference type="ARBA" id="ARBA00023163"/>
    </source>
</evidence>
<keyword evidence="2" id="KW-0238">DNA-binding</keyword>
<dbReference type="InterPro" id="IPR036388">
    <property type="entry name" value="WH-like_DNA-bd_sf"/>
</dbReference>
<evidence type="ECO:0000259" key="4">
    <source>
        <dbReference type="PROSITE" id="PS50949"/>
    </source>
</evidence>
<gene>
    <name evidence="5" type="ORF">DT23_02650</name>
</gene>
<dbReference type="RefSeq" id="WP_038129555.1">
    <property type="nucleotide sequence ID" value="NZ_AUNB01000018.1"/>
</dbReference>
<feature type="domain" description="HTH gntR-type" evidence="4">
    <location>
        <begin position="11"/>
        <end position="78"/>
    </location>
</feature>
<dbReference type="GO" id="GO:0003677">
    <property type="term" value="F:DNA binding"/>
    <property type="evidence" value="ECO:0007669"/>
    <property type="project" value="UniProtKB-KW"/>
</dbReference>
<keyword evidence="1" id="KW-0805">Transcription regulation</keyword>
<proteinExistence type="predicted"/>
<name>A0A074JV90_9RHOB</name>
<dbReference type="PROSITE" id="PS50949">
    <property type="entry name" value="HTH_GNTR"/>
    <property type="match status" value="1"/>
</dbReference>
<dbReference type="SMART" id="SM00895">
    <property type="entry name" value="FCD"/>
    <property type="match status" value="1"/>
</dbReference>
<keyword evidence="3" id="KW-0804">Transcription</keyword>
<dbReference type="SUPFAM" id="SSF48008">
    <property type="entry name" value="GntR ligand-binding domain-like"/>
    <property type="match status" value="1"/>
</dbReference>
<dbReference type="Pfam" id="PF07729">
    <property type="entry name" value="FCD"/>
    <property type="match status" value="1"/>
</dbReference>
<dbReference type="InterPro" id="IPR036390">
    <property type="entry name" value="WH_DNA-bd_sf"/>
</dbReference>
<evidence type="ECO:0000256" key="1">
    <source>
        <dbReference type="ARBA" id="ARBA00023015"/>
    </source>
</evidence>
<dbReference type="InterPro" id="IPR011711">
    <property type="entry name" value="GntR_C"/>
</dbReference>
<dbReference type="SMART" id="SM00345">
    <property type="entry name" value="HTH_GNTR"/>
    <property type="match status" value="1"/>
</dbReference>
<dbReference type="STRING" id="1353528.DT23_02650"/>
<dbReference type="Proteomes" id="UP000027471">
    <property type="component" value="Unassembled WGS sequence"/>
</dbReference>
<dbReference type="InterPro" id="IPR008920">
    <property type="entry name" value="TF_FadR/GntR_C"/>
</dbReference>
<dbReference type="OrthoDB" id="8638122at2"/>
<dbReference type="EMBL" id="AUNB01000018">
    <property type="protein sequence ID" value="KEO60404.1"/>
    <property type="molecule type" value="Genomic_DNA"/>
</dbReference>
<reference evidence="5 6" key="1">
    <citation type="journal article" date="2015" name="Antonie Van Leeuwenhoek">
        <title>Thioclava indica sp. nov., isolated from surface seawater of the Indian Ocean.</title>
        <authorList>
            <person name="Liu Y."/>
            <person name="Lai Q."/>
            <person name="Du J."/>
            <person name="Xu H."/>
            <person name="Jiang L."/>
            <person name="Shao Z."/>
        </authorList>
    </citation>
    <scope>NUCLEOTIDE SEQUENCE [LARGE SCALE GENOMIC DNA]</scope>
    <source>
        <strain evidence="5 6">DT23-4</strain>
    </source>
</reference>
<comment type="caution">
    <text evidence="5">The sequence shown here is derived from an EMBL/GenBank/DDBJ whole genome shotgun (WGS) entry which is preliminary data.</text>
</comment>
<sequence length="227" mass="25748">MRQMPIARERRTSADEVFDYLYDEIVALRMLPGAKISEVEIANKLNVSRQPVRDAFNRLTNLDLLLVRPQRATEVRRFSYEAIQAARFIRAAVEVEVIRLATQTWDGSKMGLLQDNLDQQKATLETKDGDAFHKLDYEFHRILCEIAGVAHAFKVIAEKKALVDRLCVLGLTQEDRIGVLYDDHTRIVACIAAGDAEGAVEIARLHLSRLDPTIASIRKAHDEYFEA</sequence>